<keyword evidence="2" id="KW-0862">Zinc</keyword>
<dbReference type="PROSITE" id="PS00028">
    <property type="entry name" value="ZINC_FINGER_C2H2_1"/>
    <property type="match status" value="2"/>
</dbReference>
<name>A0A9N9RJD7_9DIPT</name>
<evidence type="ECO:0000313" key="7">
    <source>
        <dbReference type="Proteomes" id="UP001153620"/>
    </source>
</evidence>
<reference evidence="6" key="2">
    <citation type="submission" date="2022-10" db="EMBL/GenBank/DDBJ databases">
        <authorList>
            <consortium name="ENA_rothamsted_submissions"/>
            <consortium name="culmorum"/>
            <person name="King R."/>
        </authorList>
    </citation>
    <scope>NUCLEOTIDE SEQUENCE</scope>
</reference>
<organism evidence="6 7">
    <name type="scientific">Chironomus riparius</name>
    <dbReference type="NCBI Taxonomy" id="315576"/>
    <lineage>
        <taxon>Eukaryota</taxon>
        <taxon>Metazoa</taxon>
        <taxon>Ecdysozoa</taxon>
        <taxon>Arthropoda</taxon>
        <taxon>Hexapoda</taxon>
        <taxon>Insecta</taxon>
        <taxon>Pterygota</taxon>
        <taxon>Neoptera</taxon>
        <taxon>Endopterygota</taxon>
        <taxon>Diptera</taxon>
        <taxon>Nematocera</taxon>
        <taxon>Chironomoidea</taxon>
        <taxon>Chironomidae</taxon>
        <taxon>Chironominae</taxon>
        <taxon>Chironomus</taxon>
    </lineage>
</organism>
<dbReference type="InterPro" id="IPR012934">
    <property type="entry name" value="Znf_AD"/>
</dbReference>
<dbReference type="OrthoDB" id="6077919at2759"/>
<evidence type="ECO:0000259" key="4">
    <source>
        <dbReference type="PROSITE" id="PS50157"/>
    </source>
</evidence>
<dbReference type="InterPro" id="IPR036236">
    <property type="entry name" value="Znf_C2H2_sf"/>
</dbReference>
<gene>
    <name evidence="6" type="ORF">CHIRRI_LOCUS2210</name>
</gene>
<evidence type="ECO:0000313" key="6">
    <source>
        <dbReference type="EMBL" id="CAG9799241.1"/>
    </source>
</evidence>
<evidence type="ECO:0000256" key="3">
    <source>
        <dbReference type="SAM" id="MobiDB-lite"/>
    </source>
</evidence>
<dbReference type="GO" id="GO:0005634">
    <property type="term" value="C:nucleus"/>
    <property type="evidence" value="ECO:0007669"/>
    <property type="project" value="InterPro"/>
</dbReference>
<feature type="binding site" evidence="2">
    <location>
        <position position="57"/>
    </location>
    <ligand>
        <name>Zn(2+)</name>
        <dbReference type="ChEBI" id="CHEBI:29105"/>
    </ligand>
</feature>
<dbReference type="AlphaFoldDB" id="A0A9N9RJD7"/>
<dbReference type="Gene3D" id="3.40.1800.20">
    <property type="match status" value="1"/>
</dbReference>
<dbReference type="SMART" id="SM00868">
    <property type="entry name" value="zf-AD"/>
    <property type="match status" value="1"/>
</dbReference>
<dbReference type="InterPro" id="IPR013087">
    <property type="entry name" value="Znf_C2H2_type"/>
</dbReference>
<dbReference type="Gene3D" id="3.30.160.60">
    <property type="entry name" value="Classic Zinc Finger"/>
    <property type="match status" value="1"/>
</dbReference>
<dbReference type="Proteomes" id="UP001153620">
    <property type="component" value="Chromosome 1"/>
</dbReference>
<evidence type="ECO:0000256" key="2">
    <source>
        <dbReference type="PROSITE-ProRule" id="PRU01263"/>
    </source>
</evidence>
<evidence type="ECO:0000256" key="1">
    <source>
        <dbReference type="PROSITE-ProRule" id="PRU00042"/>
    </source>
</evidence>
<sequence length="323" mass="37790">MSIECRLCGNISPAKIQLSDKIKGFLSFKEFVEYFCRIDLDDPGIANKLPTSVCQDCYYVLLNFCKFTITVEKLQNKFKNRLPQEEHPVSYNKVALKRKHEDNPQKESSGGTNDCNIKDESDSRLSIKRNKIFRTNDEIKAPEKHENNIGECLEEVYLLFKDDLEAREKQYEKVTIKESLLMDGGEIPRNWLERYRDFITWQDLSYQCSHCTKQIKSLNAFIKHFDELKLSTNKRIIKCHCGKIFKDQLFLISYINHVSKLHYNHLKFTCIFCSKVFVNVVKLSNHLKLSHGNANVKIFPCFDCGLICSTLDRLKQHKNCHEI</sequence>
<keyword evidence="7" id="KW-1185">Reference proteome</keyword>
<feature type="region of interest" description="Disordered" evidence="3">
    <location>
        <begin position="96"/>
        <end position="119"/>
    </location>
</feature>
<dbReference type="EMBL" id="OU895877">
    <property type="protein sequence ID" value="CAG9799241.1"/>
    <property type="molecule type" value="Genomic_DNA"/>
</dbReference>
<feature type="binding site" evidence="2">
    <location>
        <position position="54"/>
    </location>
    <ligand>
        <name>Zn(2+)</name>
        <dbReference type="ChEBI" id="CHEBI:29105"/>
    </ligand>
</feature>
<feature type="domain" description="ZAD" evidence="5">
    <location>
        <begin position="3"/>
        <end position="81"/>
    </location>
</feature>
<dbReference type="PROSITE" id="PS51915">
    <property type="entry name" value="ZAD"/>
    <property type="match status" value="1"/>
</dbReference>
<dbReference type="GO" id="GO:0008270">
    <property type="term" value="F:zinc ion binding"/>
    <property type="evidence" value="ECO:0007669"/>
    <property type="project" value="UniProtKB-UniRule"/>
</dbReference>
<dbReference type="SUPFAM" id="SSF57667">
    <property type="entry name" value="beta-beta-alpha zinc fingers"/>
    <property type="match status" value="1"/>
</dbReference>
<accession>A0A9N9RJD7</accession>
<protein>
    <submittedName>
        <fullName evidence="6">Uncharacterized protein</fullName>
    </submittedName>
</protein>
<dbReference type="SMART" id="SM00355">
    <property type="entry name" value="ZnF_C2H2"/>
    <property type="match status" value="3"/>
</dbReference>
<feature type="compositionally biased region" description="Polar residues" evidence="3">
    <location>
        <begin position="106"/>
        <end position="115"/>
    </location>
</feature>
<feature type="domain" description="C2H2-type" evidence="4">
    <location>
        <begin position="268"/>
        <end position="296"/>
    </location>
</feature>
<keyword evidence="2" id="KW-0479">Metal-binding</keyword>
<feature type="binding site" evidence="2">
    <location>
        <position position="8"/>
    </location>
    <ligand>
        <name>Zn(2+)</name>
        <dbReference type="ChEBI" id="CHEBI:29105"/>
    </ligand>
</feature>
<reference evidence="6" key="1">
    <citation type="submission" date="2022-01" db="EMBL/GenBank/DDBJ databases">
        <authorList>
            <person name="King R."/>
        </authorList>
    </citation>
    <scope>NUCLEOTIDE SEQUENCE</scope>
</reference>
<evidence type="ECO:0000259" key="5">
    <source>
        <dbReference type="PROSITE" id="PS51915"/>
    </source>
</evidence>
<keyword evidence="1" id="KW-0863">Zinc-finger</keyword>
<dbReference type="PROSITE" id="PS50157">
    <property type="entry name" value="ZINC_FINGER_C2H2_2"/>
    <property type="match status" value="1"/>
</dbReference>
<feature type="binding site" evidence="2">
    <location>
        <position position="5"/>
    </location>
    <ligand>
        <name>Zn(2+)</name>
        <dbReference type="ChEBI" id="CHEBI:29105"/>
    </ligand>
</feature>
<proteinExistence type="predicted"/>